<keyword evidence="11" id="KW-0547">Nucleotide-binding</keyword>
<dbReference type="EC" id="6.3.2.17" evidence="7"/>
<evidence type="ECO:0000256" key="4">
    <source>
        <dbReference type="ARBA" id="ARBA00008276"/>
    </source>
</evidence>
<dbReference type="GO" id="GO:0008841">
    <property type="term" value="F:dihydrofolate synthase activity"/>
    <property type="evidence" value="ECO:0007669"/>
    <property type="project" value="UniProtKB-EC"/>
</dbReference>
<dbReference type="PANTHER" id="PTHR11136">
    <property type="entry name" value="FOLYLPOLYGLUTAMATE SYNTHASE-RELATED"/>
    <property type="match status" value="1"/>
</dbReference>
<keyword evidence="13" id="KW-0460">Magnesium</keyword>
<evidence type="ECO:0000256" key="3">
    <source>
        <dbReference type="ARBA" id="ARBA00005150"/>
    </source>
</evidence>
<keyword evidence="22" id="KW-1185">Reference proteome</keyword>
<gene>
    <name evidence="21" type="ORF">D5S19_11490</name>
</gene>
<protein>
    <recommendedName>
        <fullName evidence="8">Dihydrofolate synthase/folylpolyglutamate synthase</fullName>
        <ecNumber evidence="6">6.3.2.12</ecNumber>
        <ecNumber evidence="7">6.3.2.17</ecNumber>
    </recommendedName>
    <alternativeName>
        <fullName evidence="15">Tetrahydrofolylpolyglutamate synthase</fullName>
    </alternativeName>
</protein>
<dbReference type="InterPro" id="IPR036615">
    <property type="entry name" value="Mur_ligase_C_dom_sf"/>
</dbReference>
<dbReference type="NCBIfam" id="NF047860">
    <property type="entry name" value="Tet-DihydfolSynFolCMyb"/>
    <property type="match status" value="1"/>
</dbReference>
<dbReference type="GO" id="GO:0005524">
    <property type="term" value="F:ATP binding"/>
    <property type="evidence" value="ECO:0007669"/>
    <property type="project" value="UniProtKB-KW"/>
</dbReference>
<dbReference type="InterPro" id="IPR004101">
    <property type="entry name" value="Mur_ligase_C"/>
</dbReference>
<evidence type="ECO:0000256" key="7">
    <source>
        <dbReference type="ARBA" id="ARBA00013025"/>
    </source>
</evidence>
<evidence type="ECO:0000256" key="13">
    <source>
        <dbReference type="ARBA" id="ARBA00022842"/>
    </source>
</evidence>
<dbReference type="SUPFAM" id="SSF53623">
    <property type="entry name" value="MurD-like peptide ligases, catalytic domain"/>
    <property type="match status" value="1"/>
</dbReference>
<keyword evidence="14" id="KW-0289">Folate biosynthesis</keyword>
<dbReference type="InterPro" id="IPR018109">
    <property type="entry name" value="Folylpolyglutamate_synth_CS"/>
</dbReference>
<dbReference type="EC" id="6.3.2.12" evidence="6"/>
<proteinExistence type="inferred from homology"/>
<dbReference type="Pfam" id="PF08245">
    <property type="entry name" value="Mur_ligase_M"/>
    <property type="match status" value="1"/>
</dbReference>
<evidence type="ECO:0000256" key="14">
    <source>
        <dbReference type="ARBA" id="ARBA00022909"/>
    </source>
</evidence>
<comment type="catalytic activity">
    <reaction evidence="17">
        <text>7,8-dihydropteroate + L-glutamate + ATP = 7,8-dihydrofolate + ADP + phosphate + H(+)</text>
        <dbReference type="Rhea" id="RHEA:23584"/>
        <dbReference type="ChEBI" id="CHEBI:15378"/>
        <dbReference type="ChEBI" id="CHEBI:17839"/>
        <dbReference type="ChEBI" id="CHEBI:29985"/>
        <dbReference type="ChEBI" id="CHEBI:30616"/>
        <dbReference type="ChEBI" id="CHEBI:43474"/>
        <dbReference type="ChEBI" id="CHEBI:57451"/>
        <dbReference type="ChEBI" id="CHEBI:456216"/>
        <dbReference type="EC" id="6.3.2.12"/>
    </reaction>
</comment>
<dbReference type="AlphaFoldDB" id="A0A419I5S2"/>
<dbReference type="NCBIfam" id="TIGR01499">
    <property type="entry name" value="folC"/>
    <property type="match status" value="1"/>
</dbReference>
<comment type="similarity">
    <text evidence="4">Belongs to the folylpolyglutamate synthase family.</text>
</comment>
<dbReference type="PROSITE" id="PS01011">
    <property type="entry name" value="FOLYLPOLYGLU_SYNT_1"/>
    <property type="match status" value="1"/>
</dbReference>
<comment type="subunit">
    <text evidence="5">Monomer.</text>
</comment>
<evidence type="ECO:0000256" key="12">
    <source>
        <dbReference type="ARBA" id="ARBA00022840"/>
    </source>
</evidence>
<organism evidence="21 22">
    <name type="scientific">Amycolatopsis panacis</name>
    <dbReference type="NCBI Taxonomy" id="2340917"/>
    <lineage>
        <taxon>Bacteria</taxon>
        <taxon>Bacillati</taxon>
        <taxon>Actinomycetota</taxon>
        <taxon>Actinomycetes</taxon>
        <taxon>Pseudonocardiales</taxon>
        <taxon>Pseudonocardiaceae</taxon>
        <taxon>Amycolatopsis</taxon>
    </lineage>
</organism>
<dbReference type="EMBL" id="QZFV01000073">
    <property type="protein sequence ID" value="RJQ86403.1"/>
    <property type="molecule type" value="Genomic_DNA"/>
</dbReference>
<reference evidence="21 22" key="1">
    <citation type="submission" date="2018-09" db="EMBL/GenBank/DDBJ databases">
        <title>YIM PH 21725 draft genome.</title>
        <authorList>
            <person name="Miao C."/>
        </authorList>
    </citation>
    <scope>NUCLEOTIDE SEQUENCE [LARGE SCALE GENOMIC DNA]</scope>
    <source>
        <strain evidence="22">YIM PH21725</strain>
    </source>
</reference>
<evidence type="ECO:0000256" key="1">
    <source>
        <dbReference type="ARBA" id="ARBA00001946"/>
    </source>
</evidence>
<sequence>MPRGEGGGPEGPFGAEESEEPGGRPRRPDLADPDSFAGVDELGGPSGDDDGIDDSIEPDLDAPDAAYTVGGGAGGGIGGIGQLGDNLALGPVPDLVAGEGAELHELDDEGVLETPGDEHGPEARRALMAVEAELNQRWPETKIAPSLARIQALVTLLGEPQRGYPVLHVAGTNGKGSVTRMIDSLLTRMGLRVGRYTSPHLQLVTERIALDGQPISAARYAELYDDIAPYVAMVDGASEDGVPMSKFEVLTGMAFAAFSDAPVEAAVVEAGMGGAWDATNVADGQVAVITPIGLDHTDYLGPAAVDAAREKAGIIKPGSVAVLAEQDTDVLNVLLARAVEVDAAVARAGSEFGVLEREVAVGGQMLKLQGLGGVYDEIFLPLHGAHQAANAALALAAVEAFFGAGKDKQLVLEAVREGFAEITNPGRLERVRAAPAVLIDAAHNPMGARALATTVTEEFAFRRLVAVVGVLTDKDARGILEALEPVVSDIVVTRNSSPRSMPVEELAQLAVSVFGEERVLADQDLGTAIETAIGLVEQSDDPEEPLSGGGVLVTGSVVTAGEARTLFGKEPA</sequence>
<feature type="compositionally biased region" description="Basic and acidic residues" evidence="18">
    <location>
        <begin position="21"/>
        <end position="30"/>
    </location>
</feature>
<dbReference type="Gene3D" id="3.40.1190.10">
    <property type="entry name" value="Mur-like, catalytic domain"/>
    <property type="match status" value="1"/>
</dbReference>
<dbReference type="FunFam" id="3.40.1190.10:FF:000004">
    <property type="entry name" value="Dihydrofolate synthase/folylpolyglutamate synthase"/>
    <property type="match status" value="1"/>
</dbReference>
<feature type="compositionally biased region" description="Acidic residues" evidence="18">
    <location>
        <begin position="47"/>
        <end position="62"/>
    </location>
</feature>
<dbReference type="GO" id="GO:0004326">
    <property type="term" value="F:tetrahydrofolylpolyglutamate synthase activity"/>
    <property type="evidence" value="ECO:0007669"/>
    <property type="project" value="UniProtKB-EC"/>
</dbReference>
<keyword evidence="12" id="KW-0067">ATP-binding</keyword>
<evidence type="ECO:0000313" key="21">
    <source>
        <dbReference type="EMBL" id="RJQ86403.1"/>
    </source>
</evidence>
<evidence type="ECO:0000256" key="16">
    <source>
        <dbReference type="ARBA" id="ARBA00047493"/>
    </source>
</evidence>
<evidence type="ECO:0000256" key="8">
    <source>
        <dbReference type="ARBA" id="ARBA00019357"/>
    </source>
</evidence>
<comment type="catalytic activity">
    <reaction evidence="16">
        <text>(6S)-5,6,7,8-tetrahydrofolyl-(gamma-L-Glu)(n) + L-glutamate + ATP = (6S)-5,6,7,8-tetrahydrofolyl-(gamma-L-Glu)(n+1) + ADP + phosphate + H(+)</text>
        <dbReference type="Rhea" id="RHEA:10580"/>
        <dbReference type="Rhea" id="RHEA-COMP:14738"/>
        <dbReference type="Rhea" id="RHEA-COMP:14740"/>
        <dbReference type="ChEBI" id="CHEBI:15378"/>
        <dbReference type="ChEBI" id="CHEBI:29985"/>
        <dbReference type="ChEBI" id="CHEBI:30616"/>
        <dbReference type="ChEBI" id="CHEBI:43474"/>
        <dbReference type="ChEBI" id="CHEBI:141005"/>
        <dbReference type="ChEBI" id="CHEBI:456216"/>
        <dbReference type="EC" id="6.3.2.17"/>
    </reaction>
</comment>
<name>A0A419I5S2_9PSEU</name>
<feature type="domain" description="Mur ligase C-terminal" evidence="19">
    <location>
        <begin position="426"/>
        <end position="540"/>
    </location>
</feature>
<dbReference type="Proteomes" id="UP000285112">
    <property type="component" value="Unassembled WGS sequence"/>
</dbReference>
<evidence type="ECO:0000256" key="18">
    <source>
        <dbReference type="SAM" id="MobiDB-lite"/>
    </source>
</evidence>
<feature type="compositionally biased region" description="Gly residues" evidence="18">
    <location>
        <begin position="1"/>
        <end position="11"/>
    </location>
</feature>
<dbReference type="GO" id="GO:0046872">
    <property type="term" value="F:metal ion binding"/>
    <property type="evidence" value="ECO:0007669"/>
    <property type="project" value="UniProtKB-KW"/>
</dbReference>
<evidence type="ECO:0000256" key="15">
    <source>
        <dbReference type="ARBA" id="ARBA00030592"/>
    </source>
</evidence>
<dbReference type="InterPro" id="IPR001645">
    <property type="entry name" value="Folylpolyglutamate_synth"/>
</dbReference>
<evidence type="ECO:0000256" key="5">
    <source>
        <dbReference type="ARBA" id="ARBA00011245"/>
    </source>
</evidence>
<accession>A0A419I5S2</accession>
<dbReference type="InterPro" id="IPR013221">
    <property type="entry name" value="Mur_ligase_cen"/>
</dbReference>
<evidence type="ECO:0000259" key="19">
    <source>
        <dbReference type="Pfam" id="PF02875"/>
    </source>
</evidence>
<feature type="region of interest" description="Disordered" evidence="18">
    <location>
        <begin position="1"/>
        <end position="67"/>
    </location>
</feature>
<comment type="caution">
    <text evidence="21">The sequence shown here is derived from an EMBL/GenBank/DDBJ whole genome shotgun (WGS) entry which is preliminary data.</text>
</comment>
<comment type="cofactor">
    <cofactor evidence="1">
        <name>Mg(2+)</name>
        <dbReference type="ChEBI" id="CHEBI:18420"/>
    </cofactor>
</comment>
<evidence type="ECO:0000256" key="9">
    <source>
        <dbReference type="ARBA" id="ARBA00022598"/>
    </source>
</evidence>
<feature type="domain" description="Mur ligase central" evidence="20">
    <location>
        <begin position="255"/>
        <end position="398"/>
    </location>
</feature>
<dbReference type="RefSeq" id="WP_120023347.1">
    <property type="nucleotide sequence ID" value="NZ_QZFV01000073.1"/>
</dbReference>
<evidence type="ECO:0000313" key="22">
    <source>
        <dbReference type="Proteomes" id="UP000285112"/>
    </source>
</evidence>
<dbReference type="GO" id="GO:0046656">
    <property type="term" value="P:folic acid biosynthetic process"/>
    <property type="evidence" value="ECO:0007669"/>
    <property type="project" value="UniProtKB-KW"/>
</dbReference>
<evidence type="ECO:0000256" key="6">
    <source>
        <dbReference type="ARBA" id="ARBA00013023"/>
    </source>
</evidence>
<dbReference type="InterPro" id="IPR036565">
    <property type="entry name" value="Mur-like_cat_sf"/>
</dbReference>
<dbReference type="OrthoDB" id="9809356at2"/>
<evidence type="ECO:0000256" key="17">
    <source>
        <dbReference type="ARBA" id="ARBA00049161"/>
    </source>
</evidence>
<dbReference type="Gene3D" id="3.90.190.20">
    <property type="entry name" value="Mur ligase, C-terminal domain"/>
    <property type="match status" value="1"/>
</dbReference>
<evidence type="ECO:0000256" key="2">
    <source>
        <dbReference type="ARBA" id="ARBA00004799"/>
    </source>
</evidence>
<dbReference type="SUPFAM" id="SSF53244">
    <property type="entry name" value="MurD-like peptide ligases, peptide-binding domain"/>
    <property type="match status" value="1"/>
</dbReference>
<keyword evidence="9" id="KW-0436">Ligase</keyword>
<dbReference type="Pfam" id="PF02875">
    <property type="entry name" value="Mur_ligase_C"/>
    <property type="match status" value="1"/>
</dbReference>
<evidence type="ECO:0000256" key="11">
    <source>
        <dbReference type="ARBA" id="ARBA00022741"/>
    </source>
</evidence>
<evidence type="ECO:0000259" key="20">
    <source>
        <dbReference type="Pfam" id="PF08245"/>
    </source>
</evidence>
<comment type="pathway">
    <text evidence="2">Cofactor biosynthesis; tetrahydrofolate biosynthesis; 7,8-dihydrofolate from 2-amino-4-hydroxy-6-hydroxymethyl-7,8-dihydropteridine diphosphate and 4-aminobenzoate: step 2/2.</text>
</comment>
<dbReference type="GO" id="GO:0005737">
    <property type="term" value="C:cytoplasm"/>
    <property type="evidence" value="ECO:0007669"/>
    <property type="project" value="TreeGrafter"/>
</dbReference>
<dbReference type="PANTHER" id="PTHR11136:SF0">
    <property type="entry name" value="DIHYDROFOLATE SYNTHETASE-RELATED"/>
    <property type="match status" value="1"/>
</dbReference>
<comment type="pathway">
    <text evidence="3">Cofactor biosynthesis; tetrahydrofolylpolyglutamate biosynthesis.</text>
</comment>
<evidence type="ECO:0000256" key="10">
    <source>
        <dbReference type="ARBA" id="ARBA00022723"/>
    </source>
</evidence>
<keyword evidence="10" id="KW-0479">Metal-binding</keyword>